<dbReference type="InterPro" id="IPR001128">
    <property type="entry name" value="Cyt_P450"/>
</dbReference>
<evidence type="ECO:0000256" key="6">
    <source>
        <dbReference type="RuleBase" id="RU000461"/>
    </source>
</evidence>
<dbReference type="PANTHER" id="PTHR47950:SF15">
    <property type="entry name" value="CYTOCHROME P450"/>
    <property type="match status" value="1"/>
</dbReference>
<dbReference type="GO" id="GO:0005506">
    <property type="term" value="F:iron ion binding"/>
    <property type="evidence" value="ECO:0007669"/>
    <property type="project" value="InterPro"/>
</dbReference>
<dbReference type="AlphaFoldDB" id="A0A067JXZ0"/>
<evidence type="ECO:0008006" key="10">
    <source>
        <dbReference type="Google" id="ProtNLM"/>
    </source>
</evidence>
<name>A0A067JXZ0_JATCU</name>
<proteinExistence type="inferred from homology"/>
<dbReference type="PANTHER" id="PTHR47950">
    <property type="entry name" value="CYTOCHROME P450, FAMILY 76, SUBFAMILY C, POLYPEPTIDE 5-RELATED"/>
    <property type="match status" value="1"/>
</dbReference>
<dbReference type="EMBL" id="KK915035">
    <property type="protein sequence ID" value="KDP24880.1"/>
    <property type="molecule type" value="Genomic_DNA"/>
</dbReference>
<evidence type="ECO:0000313" key="9">
    <source>
        <dbReference type="Proteomes" id="UP000027138"/>
    </source>
</evidence>
<keyword evidence="4 5" id="KW-0408">Iron</keyword>
<dbReference type="GO" id="GO:0020037">
    <property type="term" value="F:heme binding"/>
    <property type="evidence" value="ECO:0007669"/>
    <property type="project" value="InterPro"/>
</dbReference>
<dbReference type="InterPro" id="IPR036396">
    <property type="entry name" value="Cyt_P450_sf"/>
</dbReference>
<feature type="binding site" description="axial binding residue" evidence="5">
    <location>
        <position position="452"/>
    </location>
    <ligand>
        <name>heme</name>
        <dbReference type="ChEBI" id="CHEBI:30413"/>
    </ligand>
    <ligandPart>
        <name>Fe</name>
        <dbReference type="ChEBI" id="CHEBI:18248"/>
    </ligandPart>
</feature>
<dbReference type="Gene3D" id="1.10.630.10">
    <property type="entry name" value="Cytochrome P450"/>
    <property type="match status" value="1"/>
</dbReference>
<comment type="similarity">
    <text evidence="1 6">Belongs to the cytochrome P450 family.</text>
</comment>
<keyword evidence="9" id="KW-1185">Reference proteome</keyword>
<sequence length="510" mass="58113">MDSSSLIWSSLLLLLSLVLCLNRKNWRTDNGNKNRPPGPTGWPLVGNIFDLGIMAHRILYELKLKYGPVLRLRLGSVDTVVIQSAKAAMELFKNHDASFCDRTVPCVLTPHNYKDGSLALGRFGPYWRTLRRICAIELLANRRMNETVQIRRKCIDVMIRSIEDDMAAGKASGESGIVHIPHYLFVMTFNLIGNLMLSKDLFDSKCKEGYEFFEAMDKVMVWAGTPNLADFLPFLQWLDPQGLIRNMSRDMGRAKDIVAGFVKERIEDYKMGKKKANKDFLDVLLEFEGDGKEWEGKIPYDKIIIIILEMFFAGPETTSSTMEWVMAELFSDPKALRKVKDELDTVVGENRKVEESDIDKLPYLQAVIKETCRLHPVVPLLLPRNTIEDTNFMGYHISKGTQVLVNAWAIGRDPESWEDPMNFKPERFLGSKIDFKGQNFELIPFGSGRRICVGMGLAQRVVPLGLASLLHNFEWDLDSQTLDMRERMAITVRKLVPLNLACRKRPTKSS</sequence>
<keyword evidence="5 6" id="KW-0349">Heme</keyword>
<evidence type="ECO:0000313" key="8">
    <source>
        <dbReference type="EMBL" id="KDP24880.1"/>
    </source>
</evidence>
<feature type="chain" id="PRO_5001639064" description="Cytochrome P450" evidence="7">
    <location>
        <begin position="21"/>
        <end position="510"/>
    </location>
</feature>
<evidence type="ECO:0000256" key="3">
    <source>
        <dbReference type="ARBA" id="ARBA00023002"/>
    </source>
</evidence>
<evidence type="ECO:0000256" key="4">
    <source>
        <dbReference type="ARBA" id="ARBA00023004"/>
    </source>
</evidence>
<organism evidence="8 9">
    <name type="scientific">Jatropha curcas</name>
    <name type="common">Barbados nut</name>
    <dbReference type="NCBI Taxonomy" id="180498"/>
    <lineage>
        <taxon>Eukaryota</taxon>
        <taxon>Viridiplantae</taxon>
        <taxon>Streptophyta</taxon>
        <taxon>Embryophyta</taxon>
        <taxon>Tracheophyta</taxon>
        <taxon>Spermatophyta</taxon>
        <taxon>Magnoliopsida</taxon>
        <taxon>eudicotyledons</taxon>
        <taxon>Gunneridae</taxon>
        <taxon>Pentapetalae</taxon>
        <taxon>rosids</taxon>
        <taxon>fabids</taxon>
        <taxon>Malpighiales</taxon>
        <taxon>Euphorbiaceae</taxon>
        <taxon>Crotonoideae</taxon>
        <taxon>Jatropheae</taxon>
        <taxon>Jatropha</taxon>
    </lineage>
</organism>
<dbReference type="Pfam" id="PF00067">
    <property type="entry name" value="p450"/>
    <property type="match status" value="1"/>
</dbReference>
<evidence type="ECO:0000256" key="1">
    <source>
        <dbReference type="ARBA" id="ARBA00010617"/>
    </source>
</evidence>
<dbReference type="PRINTS" id="PR00385">
    <property type="entry name" value="P450"/>
</dbReference>
<keyword evidence="2 5" id="KW-0479">Metal-binding</keyword>
<dbReference type="CDD" id="cd11073">
    <property type="entry name" value="CYP76-like"/>
    <property type="match status" value="1"/>
</dbReference>
<feature type="signal peptide" evidence="7">
    <location>
        <begin position="1"/>
        <end position="20"/>
    </location>
</feature>
<keyword evidence="3 6" id="KW-0560">Oxidoreductase</keyword>
<dbReference type="InterPro" id="IPR002401">
    <property type="entry name" value="Cyt_P450_E_grp-I"/>
</dbReference>
<dbReference type="GO" id="GO:0004497">
    <property type="term" value="F:monooxygenase activity"/>
    <property type="evidence" value="ECO:0007669"/>
    <property type="project" value="UniProtKB-KW"/>
</dbReference>
<dbReference type="PROSITE" id="PS00086">
    <property type="entry name" value="CYTOCHROME_P450"/>
    <property type="match status" value="1"/>
</dbReference>
<dbReference type="SUPFAM" id="SSF48264">
    <property type="entry name" value="Cytochrome P450"/>
    <property type="match status" value="1"/>
</dbReference>
<dbReference type="InterPro" id="IPR017972">
    <property type="entry name" value="Cyt_P450_CS"/>
</dbReference>
<comment type="cofactor">
    <cofactor evidence="5">
        <name>heme</name>
        <dbReference type="ChEBI" id="CHEBI:30413"/>
    </cofactor>
</comment>
<accession>A0A067JXZ0</accession>
<gene>
    <name evidence="8" type="ORF">JCGZ_25133</name>
</gene>
<evidence type="ECO:0000256" key="5">
    <source>
        <dbReference type="PIRSR" id="PIRSR602401-1"/>
    </source>
</evidence>
<dbReference type="GO" id="GO:0016705">
    <property type="term" value="F:oxidoreductase activity, acting on paired donors, with incorporation or reduction of molecular oxygen"/>
    <property type="evidence" value="ECO:0007669"/>
    <property type="project" value="InterPro"/>
</dbReference>
<keyword evidence="6" id="KW-0503">Monooxygenase</keyword>
<dbReference type="FunFam" id="1.10.630.10:FF:000007">
    <property type="entry name" value="Cytochrome P450 76C4"/>
    <property type="match status" value="1"/>
</dbReference>
<protein>
    <recommendedName>
        <fullName evidence="10">Cytochrome P450</fullName>
    </recommendedName>
</protein>
<reference evidence="8 9" key="1">
    <citation type="journal article" date="2014" name="PLoS ONE">
        <title>Global Analysis of Gene Expression Profiles in Physic Nut (Jatropha curcas L.) Seedlings Exposed to Salt Stress.</title>
        <authorList>
            <person name="Zhang L."/>
            <person name="Zhang C."/>
            <person name="Wu P."/>
            <person name="Chen Y."/>
            <person name="Li M."/>
            <person name="Jiang H."/>
            <person name="Wu G."/>
        </authorList>
    </citation>
    <scope>NUCLEOTIDE SEQUENCE [LARGE SCALE GENOMIC DNA]</scope>
    <source>
        <strain evidence="9">cv. GZQX0401</strain>
        <tissue evidence="8">Young leaves</tissue>
    </source>
</reference>
<dbReference type="Proteomes" id="UP000027138">
    <property type="component" value="Unassembled WGS sequence"/>
</dbReference>
<dbReference type="OrthoDB" id="842715at2759"/>
<evidence type="ECO:0000256" key="2">
    <source>
        <dbReference type="ARBA" id="ARBA00022723"/>
    </source>
</evidence>
<evidence type="ECO:0000256" key="7">
    <source>
        <dbReference type="SAM" id="SignalP"/>
    </source>
</evidence>
<keyword evidence="7" id="KW-0732">Signal</keyword>
<dbReference type="PRINTS" id="PR00463">
    <property type="entry name" value="EP450I"/>
</dbReference>